<dbReference type="EMBL" id="AWVA01000102">
    <property type="protein sequence ID" value="ERJ74370.1"/>
    <property type="molecule type" value="Genomic_DNA"/>
</dbReference>
<organism evidence="2 3">
    <name type="scientific">Streptococcus sobrinus W1703</name>
    <dbReference type="NCBI Taxonomy" id="1227275"/>
    <lineage>
        <taxon>Bacteria</taxon>
        <taxon>Bacillati</taxon>
        <taxon>Bacillota</taxon>
        <taxon>Bacilli</taxon>
        <taxon>Lactobacillales</taxon>
        <taxon>Streptococcaceae</taxon>
        <taxon>Streptococcus</taxon>
    </lineage>
</organism>
<evidence type="ECO:0000313" key="3">
    <source>
        <dbReference type="Proteomes" id="UP000016617"/>
    </source>
</evidence>
<comment type="caution">
    <text evidence="2">The sequence shown here is derived from an EMBL/GenBank/DDBJ whole genome shotgun (WGS) entry which is preliminary data.</text>
</comment>
<reference evidence="2 3" key="1">
    <citation type="submission" date="2013-06" db="EMBL/GenBank/DDBJ databases">
        <authorList>
            <person name="Weinstock G."/>
            <person name="Sodergren E."/>
            <person name="Lobos E.A."/>
            <person name="Fulton L."/>
            <person name="Fulton R."/>
            <person name="Courtney L."/>
            <person name="Fronick C."/>
            <person name="O'Laughlin M."/>
            <person name="Godfrey J."/>
            <person name="Wilson R.M."/>
            <person name="Miner T."/>
            <person name="Farmer C."/>
            <person name="Delehaunty K."/>
            <person name="Cordes M."/>
            <person name="Minx P."/>
            <person name="Tomlinson C."/>
            <person name="Chen J."/>
            <person name="Wollam A."/>
            <person name="Pepin K.H."/>
            <person name="Bhonagiri V."/>
            <person name="Zhang X."/>
            <person name="Warren W."/>
            <person name="Mitreva M."/>
            <person name="Mardis E.R."/>
            <person name="Wilson R.K."/>
        </authorList>
    </citation>
    <scope>NUCLEOTIDE SEQUENCE [LARGE SCALE GENOMIC DNA]</scope>
    <source>
        <strain evidence="2 3">W1703</strain>
    </source>
</reference>
<evidence type="ECO:0000256" key="1">
    <source>
        <dbReference type="SAM" id="Phobius"/>
    </source>
</evidence>
<feature type="transmembrane region" description="Helical" evidence="1">
    <location>
        <begin position="24"/>
        <end position="42"/>
    </location>
</feature>
<protein>
    <submittedName>
        <fullName evidence="2">Uncharacterized protein</fullName>
    </submittedName>
</protein>
<accession>U2J3L9</accession>
<dbReference type="AlphaFoldDB" id="U2J3L9"/>
<dbReference type="HOGENOM" id="CLU_3104544_0_0_9"/>
<name>U2J3L9_9STRE</name>
<dbReference type="Proteomes" id="UP000016617">
    <property type="component" value="Unassembled WGS sequence"/>
</dbReference>
<proteinExistence type="predicted"/>
<evidence type="ECO:0000313" key="2">
    <source>
        <dbReference type="EMBL" id="ERJ74370.1"/>
    </source>
</evidence>
<keyword evidence="1" id="KW-1133">Transmembrane helix</keyword>
<gene>
    <name evidence="2" type="ORF">HMPREF1557_01654</name>
</gene>
<sequence>MLCFVLILGLTVYGYWLHESITSTYFFTSLIIITFGTLFISASNGGPREDI</sequence>
<keyword evidence="1" id="KW-0812">Transmembrane</keyword>
<keyword evidence="1" id="KW-0472">Membrane</keyword>